<dbReference type="GO" id="GO:0005634">
    <property type="term" value="C:nucleus"/>
    <property type="evidence" value="ECO:0007669"/>
    <property type="project" value="TreeGrafter"/>
</dbReference>
<reference evidence="2" key="1">
    <citation type="submission" date="2020-11" db="EMBL/GenBank/DDBJ databases">
        <authorList>
            <person name="Tran Van P."/>
        </authorList>
    </citation>
    <scope>NUCLEOTIDE SEQUENCE</scope>
</reference>
<dbReference type="InterPro" id="IPR046995">
    <property type="entry name" value="RGS10/12/14-like"/>
</dbReference>
<feature type="region of interest" description="Disordered" evidence="1">
    <location>
        <begin position="115"/>
        <end position="160"/>
    </location>
</feature>
<dbReference type="GO" id="GO:0005737">
    <property type="term" value="C:cytoplasm"/>
    <property type="evidence" value="ECO:0007669"/>
    <property type="project" value="TreeGrafter"/>
</dbReference>
<dbReference type="GO" id="GO:0008277">
    <property type="term" value="P:regulation of G protein-coupled receptor signaling pathway"/>
    <property type="evidence" value="ECO:0007669"/>
    <property type="project" value="TreeGrafter"/>
</dbReference>
<dbReference type="AlphaFoldDB" id="A0A7R9B9V6"/>
<feature type="region of interest" description="Disordered" evidence="1">
    <location>
        <begin position="75"/>
        <end position="103"/>
    </location>
</feature>
<proteinExistence type="predicted"/>
<dbReference type="GO" id="GO:0005096">
    <property type="term" value="F:GTPase activator activity"/>
    <property type="evidence" value="ECO:0007669"/>
    <property type="project" value="InterPro"/>
</dbReference>
<protein>
    <submittedName>
        <fullName evidence="2">Uncharacterized protein</fullName>
    </submittedName>
</protein>
<accession>A0A7R9B9V6</accession>
<dbReference type="EMBL" id="OC010321">
    <property type="protein sequence ID" value="CAD7267766.1"/>
    <property type="molecule type" value="Genomic_DNA"/>
</dbReference>
<organism evidence="2">
    <name type="scientific">Timema shepardi</name>
    <name type="common">Walking stick</name>
    <dbReference type="NCBI Taxonomy" id="629360"/>
    <lineage>
        <taxon>Eukaryota</taxon>
        <taxon>Metazoa</taxon>
        <taxon>Ecdysozoa</taxon>
        <taxon>Arthropoda</taxon>
        <taxon>Hexapoda</taxon>
        <taxon>Insecta</taxon>
        <taxon>Pterygota</taxon>
        <taxon>Neoptera</taxon>
        <taxon>Polyneoptera</taxon>
        <taxon>Phasmatodea</taxon>
        <taxon>Timematodea</taxon>
        <taxon>Timematoidea</taxon>
        <taxon>Timematidae</taxon>
        <taxon>Timema</taxon>
    </lineage>
</organism>
<dbReference type="PANTHER" id="PTHR45945">
    <property type="entry name" value="REGULATOR OF G-PROTEIN SIGNALING LOCO"/>
    <property type="match status" value="1"/>
</dbReference>
<gene>
    <name evidence="2" type="ORF">TSIB3V08_LOCUS11771</name>
</gene>
<sequence>MEKRFTLEKYIAQMMFLELYEGLKRAQRCRLEDQRGTEINFELPDFLKDKENAPQAGKKLRKLLHRVDETTSKFYDHLPHSSHSKGSRESLSAPNESFLGDGVIPPHRQAEEYFFSRSTPPGFGSSHDKVAPFTSTEDDSKRGSDPPPLPPKPKHLPVWGRTPAEITNNARFLRPADVKRDTRVCRNRRAVYLDEPSSSFV</sequence>
<dbReference type="GO" id="GO:0005886">
    <property type="term" value="C:plasma membrane"/>
    <property type="evidence" value="ECO:0007669"/>
    <property type="project" value="TreeGrafter"/>
</dbReference>
<name>A0A7R9B9V6_TIMSH</name>
<evidence type="ECO:0000313" key="2">
    <source>
        <dbReference type="EMBL" id="CAD7267766.1"/>
    </source>
</evidence>
<evidence type="ECO:0000256" key="1">
    <source>
        <dbReference type="SAM" id="MobiDB-lite"/>
    </source>
</evidence>
<dbReference type="PANTHER" id="PTHR45945:SF3">
    <property type="entry name" value="REGULATOR OF G-PROTEIN SIGNALING LOCO"/>
    <property type="match status" value="1"/>
</dbReference>